<dbReference type="InterPro" id="IPR012338">
    <property type="entry name" value="Beta-lactam/transpept-like"/>
</dbReference>
<dbReference type="PANTHER" id="PTHR46825:SF9">
    <property type="entry name" value="BETA-LACTAMASE-RELATED DOMAIN-CONTAINING PROTEIN"/>
    <property type="match status" value="1"/>
</dbReference>
<organism evidence="2 3">
    <name type="scientific">Roseovarius aestuarii</name>
    <dbReference type="NCBI Taxonomy" id="475083"/>
    <lineage>
        <taxon>Bacteria</taxon>
        <taxon>Pseudomonadati</taxon>
        <taxon>Pseudomonadota</taxon>
        <taxon>Alphaproteobacteria</taxon>
        <taxon>Rhodobacterales</taxon>
        <taxon>Roseobacteraceae</taxon>
        <taxon>Roseovarius</taxon>
    </lineage>
</organism>
<evidence type="ECO:0000313" key="2">
    <source>
        <dbReference type="EMBL" id="SMC12869.1"/>
    </source>
</evidence>
<proteinExistence type="predicted"/>
<gene>
    <name evidence="2" type="primary">pbpX</name>
    <name evidence="2" type="ORF">ROA7745_02701</name>
</gene>
<dbReference type="Pfam" id="PF00144">
    <property type="entry name" value="Beta-lactamase"/>
    <property type="match status" value="1"/>
</dbReference>
<dbReference type="EMBL" id="FWXB01000010">
    <property type="protein sequence ID" value="SMC12869.1"/>
    <property type="molecule type" value="Genomic_DNA"/>
</dbReference>
<dbReference type="Proteomes" id="UP000193224">
    <property type="component" value="Unassembled WGS sequence"/>
</dbReference>
<dbReference type="RefSeq" id="WP_139836406.1">
    <property type="nucleotide sequence ID" value="NZ_FWXB01000010.1"/>
</dbReference>
<evidence type="ECO:0000259" key="1">
    <source>
        <dbReference type="Pfam" id="PF00144"/>
    </source>
</evidence>
<dbReference type="SUPFAM" id="SSF56601">
    <property type="entry name" value="beta-lactamase/transpeptidase-like"/>
    <property type="match status" value="1"/>
</dbReference>
<sequence length="814" mass="87831">MKVFSDHLTAFFGALCGGGCLTCRGLRLLPDLCAVVLAAALSVPLWATVAKAQDFPQGTFFLNPSIQQNKHVQDIAEIDKTDPQVQKLIADEILGAGPDSAVISGGFKVDTSDGGYQIADPVGGQATGVSVGIAGLTLGPPSPEEFEFGPNTEWWWFDNASEAQIIERLDQGYRLVDIEVVQVNPIRFAAVLVRNTGPYAKTWWWYFDKTESEVRALANQNAARLIRVQPYESGSGLRFATIMVRETGQDNTTWTWFDATTLQQIRDRVYNRNARIIDIEPYLVQGVLFYSALLDNAVTGGPNAVLSHTQASGIGAWLADNPGYKIVDLERRPTGGWVAIAARDPGLSHWWWYLNIRAEDILHLTGRHFARISDIEARQTSAGLRYDIAMTNNGLPQQGVGNGFAARDAYDRRLRNFVKQRGIPGLGMALVKDGRLLYAQSYGLARTAPVELASARTLFRIGSTSKITASVAMLQLIEDNAMTPAGQPVTLNTPIFRDILNGLPGVGNALGTYNSQLDQVTVRQVLQHIAGFGGINPITNTEQIAIALGIERTPTCAETVRWMLDRSLSAAPGSTYTYYNTGPCIIAAAVEVLSGQSFETYIRNNLFAPYDLENLIQRSADLFADRAAGEAEHYSTIGDRLSGAEFVRPRYLELVPSWPGGVPDYADITVRFPYGGIPLVNGTAPGGIAATPAAYARFLAGVEGSDGAPLISQGTFDNVLTATSAQNPGYGAFVSVNAGNGDVFHNGAVGGGLGWYVMKTADDVIWTVFANTSDNGDLNRLNQVMIAAYVEAKPVIDASTADHFPDLGIPAVSP</sequence>
<reference evidence="2 3" key="1">
    <citation type="submission" date="2017-03" db="EMBL/GenBank/DDBJ databases">
        <authorList>
            <person name="Afonso C.L."/>
            <person name="Miller P.J."/>
            <person name="Scott M.A."/>
            <person name="Spackman E."/>
            <person name="Goraichik I."/>
            <person name="Dimitrov K.M."/>
            <person name="Suarez D.L."/>
            <person name="Swayne D.E."/>
        </authorList>
    </citation>
    <scope>NUCLEOTIDE SEQUENCE [LARGE SCALE GENOMIC DNA]</scope>
    <source>
        <strain evidence="2 3">CECT 7745</strain>
    </source>
</reference>
<dbReference type="InterPro" id="IPR049511">
    <property type="entry name" value="PGH-like_rpt"/>
</dbReference>
<evidence type="ECO:0000313" key="3">
    <source>
        <dbReference type="Proteomes" id="UP000193224"/>
    </source>
</evidence>
<dbReference type="InterPro" id="IPR050491">
    <property type="entry name" value="AmpC-like"/>
</dbReference>
<feature type="domain" description="Beta-lactamase-related" evidence="1">
    <location>
        <begin position="411"/>
        <end position="783"/>
    </location>
</feature>
<keyword evidence="3" id="KW-1185">Reference proteome</keyword>
<dbReference type="OrthoDB" id="5377981at2"/>
<dbReference type="AlphaFoldDB" id="A0A1X7BUG9"/>
<dbReference type="Pfam" id="PF17660">
    <property type="entry name" value="BTRD1"/>
    <property type="match status" value="1"/>
</dbReference>
<name>A0A1X7BUG9_9RHOB</name>
<dbReference type="InterPro" id="IPR001466">
    <property type="entry name" value="Beta-lactam-related"/>
</dbReference>
<protein>
    <submittedName>
        <fullName evidence="2">Putative penicillin-binding protein PbpX</fullName>
    </submittedName>
</protein>
<accession>A0A1X7BUG9</accession>
<dbReference type="Gene3D" id="3.40.710.10">
    <property type="entry name" value="DD-peptidase/beta-lactamase superfamily"/>
    <property type="match status" value="1"/>
</dbReference>
<dbReference type="PANTHER" id="PTHR46825">
    <property type="entry name" value="D-ALANYL-D-ALANINE-CARBOXYPEPTIDASE/ENDOPEPTIDASE AMPH"/>
    <property type="match status" value="1"/>
</dbReference>